<dbReference type="Proteomes" id="UP000309997">
    <property type="component" value="Unassembled WGS sequence"/>
</dbReference>
<reference evidence="1 2" key="1">
    <citation type="journal article" date="2024" name="Plant Biotechnol. J.">
        <title>Genome and CRISPR/Cas9 system of a widespread forest tree (Populus alba) in the world.</title>
        <authorList>
            <person name="Liu Y.J."/>
            <person name="Jiang P.F."/>
            <person name="Han X.M."/>
            <person name="Li X.Y."/>
            <person name="Wang H.M."/>
            <person name="Wang Y.J."/>
            <person name="Wang X.X."/>
            <person name="Zeng Q.Y."/>
        </authorList>
    </citation>
    <scope>NUCLEOTIDE SEQUENCE [LARGE SCALE GENOMIC DNA]</scope>
    <source>
        <strain evidence="2">cv. PAL-ZL1</strain>
    </source>
</reference>
<protein>
    <submittedName>
        <fullName evidence="1">Uncharacterized protein</fullName>
    </submittedName>
</protein>
<dbReference type="EMBL" id="RCHU02000001">
    <property type="protein sequence ID" value="KAL3611922.1"/>
    <property type="molecule type" value="Genomic_DNA"/>
</dbReference>
<sequence>MAFSSSCRRFISKSSLSSIKSAIRSSNVPKSPSMPTRSATALPSSKPPTSPQFSFSRAPCELGCVLSLLPLHSAVAASRMTSCLSTTSRSCRALSQECAFSQVVCYLIPVFVVFISLELGLSVPRVPSCRRSACKMKFLRTFWNSPIGPRTTHFWGPVFNWSLPIAANSKQQGSYMVLISKPSDHVIQ</sequence>
<evidence type="ECO:0000313" key="2">
    <source>
        <dbReference type="Proteomes" id="UP000309997"/>
    </source>
</evidence>
<proteinExistence type="predicted"/>
<name>A0ACC4D4S8_POPAL</name>
<evidence type="ECO:0000313" key="1">
    <source>
        <dbReference type="EMBL" id="KAL3611922.1"/>
    </source>
</evidence>
<comment type="caution">
    <text evidence="1">The sequence shown here is derived from an EMBL/GenBank/DDBJ whole genome shotgun (WGS) entry which is preliminary data.</text>
</comment>
<keyword evidence="2" id="KW-1185">Reference proteome</keyword>
<accession>A0ACC4D4S8</accession>
<gene>
    <name evidence="1" type="ORF">D5086_002942</name>
</gene>
<organism evidence="1 2">
    <name type="scientific">Populus alba</name>
    <name type="common">White poplar</name>
    <dbReference type="NCBI Taxonomy" id="43335"/>
    <lineage>
        <taxon>Eukaryota</taxon>
        <taxon>Viridiplantae</taxon>
        <taxon>Streptophyta</taxon>
        <taxon>Embryophyta</taxon>
        <taxon>Tracheophyta</taxon>
        <taxon>Spermatophyta</taxon>
        <taxon>Magnoliopsida</taxon>
        <taxon>eudicotyledons</taxon>
        <taxon>Gunneridae</taxon>
        <taxon>Pentapetalae</taxon>
        <taxon>rosids</taxon>
        <taxon>fabids</taxon>
        <taxon>Malpighiales</taxon>
        <taxon>Salicaceae</taxon>
        <taxon>Saliceae</taxon>
        <taxon>Populus</taxon>
    </lineage>
</organism>